<dbReference type="SMART" id="SM00382">
    <property type="entry name" value="AAA"/>
    <property type="match status" value="1"/>
</dbReference>
<dbReference type="SUPFAM" id="SSF52540">
    <property type="entry name" value="P-loop containing nucleoside triphosphate hydrolases"/>
    <property type="match status" value="1"/>
</dbReference>
<evidence type="ECO:0000256" key="1">
    <source>
        <dbReference type="ARBA" id="ARBA00005417"/>
    </source>
</evidence>
<sequence length="238" mass="25476">MTALLEVEDLRVAYGKIEAVKGISFTANQGEVTTLIGTNGAGKTTTLRTISGLLRPTGGSITFDGQALHAVPAHRIVSLGLAHSPEGRHIFPRMTIEENLLLGAFLRRDPAGVTEDVERAYTLFPILGERRRQAAGTLSGGEQQMLAMGRALMSRPKLLMLDEPSMGLSPLMMQKITATIVELKAAGTTILLVEQNAQAALSLSDHGYVMETGRIVLTGTGADLLHDESVRKAYLGED</sequence>
<evidence type="ECO:0000259" key="6">
    <source>
        <dbReference type="PROSITE" id="PS50893"/>
    </source>
</evidence>
<evidence type="ECO:0000256" key="4">
    <source>
        <dbReference type="ARBA" id="ARBA00022840"/>
    </source>
</evidence>
<dbReference type="PIRSF" id="PIRSF039137">
    <property type="entry name" value="ABC_branched_ATPase"/>
    <property type="match status" value="1"/>
</dbReference>
<dbReference type="InterPro" id="IPR003593">
    <property type="entry name" value="AAA+_ATPase"/>
</dbReference>
<dbReference type="InterPro" id="IPR030660">
    <property type="entry name" value="ABC_branched_ATPase_LivF/BraG"/>
</dbReference>
<dbReference type="Pfam" id="PF00005">
    <property type="entry name" value="ABC_tran"/>
    <property type="match status" value="1"/>
</dbReference>
<keyword evidence="4 7" id="KW-0067">ATP-binding</keyword>
<dbReference type="PROSITE" id="PS50893">
    <property type="entry name" value="ABC_TRANSPORTER_2"/>
    <property type="match status" value="1"/>
</dbReference>
<comment type="caution">
    <text evidence="7">The sequence shown here is derived from an EMBL/GenBank/DDBJ whole genome shotgun (WGS) entry which is preliminary data.</text>
</comment>
<organism evidence="7 8">
    <name type="scientific">Kitasatospora cystarginea</name>
    <dbReference type="NCBI Taxonomy" id="58350"/>
    <lineage>
        <taxon>Bacteria</taxon>
        <taxon>Bacillati</taxon>
        <taxon>Actinomycetota</taxon>
        <taxon>Actinomycetes</taxon>
        <taxon>Kitasatosporales</taxon>
        <taxon>Streptomycetaceae</taxon>
        <taxon>Kitasatospora</taxon>
    </lineage>
</organism>
<dbReference type="InterPro" id="IPR027417">
    <property type="entry name" value="P-loop_NTPase"/>
</dbReference>
<keyword evidence="3" id="KW-0547">Nucleotide-binding</keyword>
<evidence type="ECO:0000256" key="3">
    <source>
        <dbReference type="ARBA" id="ARBA00022741"/>
    </source>
</evidence>
<protein>
    <submittedName>
        <fullName evidence="7">ABC transporter ATP-binding protein</fullName>
    </submittedName>
</protein>
<dbReference type="Gene3D" id="3.40.50.300">
    <property type="entry name" value="P-loop containing nucleotide triphosphate hydrolases"/>
    <property type="match status" value="1"/>
</dbReference>
<name>A0ABN3DYY2_9ACTN</name>
<dbReference type="PROSITE" id="PS00211">
    <property type="entry name" value="ABC_TRANSPORTER_1"/>
    <property type="match status" value="1"/>
</dbReference>
<keyword evidence="8" id="KW-1185">Reference proteome</keyword>
<dbReference type="InterPro" id="IPR003439">
    <property type="entry name" value="ABC_transporter-like_ATP-bd"/>
</dbReference>
<feature type="domain" description="ABC transporter" evidence="6">
    <location>
        <begin position="5"/>
        <end position="237"/>
    </location>
</feature>
<comment type="similarity">
    <text evidence="1">Belongs to the ABC transporter superfamily.</text>
</comment>
<dbReference type="Proteomes" id="UP001500305">
    <property type="component" value="Unassembled WGS sequence"/>
</dbReference>
<gene>
    <name evidence="7" type="ORF">GCM10010430_26670</name>
</gene>
<reference evidence="7 8" key="1">
    <citation type="journal article" date="2019" name="Int. J. Syst. Evol. Microbiol.">
        <title>The Global Catalogue of Microorganisms (GCM) 10K type strain sequencing project: providing services to taxonomists for standard genome sequencing and annotation.</title>
        <authorList>
            <consortium name="The Broad Institute Genomics Platform"/>
            <consortium name="The Broad Institute Genome Sequencing Center for Infectious Disease"/>
            <person name="Wu L."/>
            <person name="Ma J."/>
        </authorList>
    </citation>
    <scope>NUCLEOTIDE SEQUENCE [LARGE SCALE GENOMIC DNA]</scope>
    <source>
        <strain evidence="7 8">JCM 7356</strain>
    </source>
</reference>
<dbReference type="InterPro" id="IPR017871">
    <property type="entry name" value="ABC_transporter-like_CS"/>
</dbReference>
<evidence type="ECO:0000256" key="5">
    <source>
        <dbReference type="ARBA" id="ARBA00022970"/>
    </source>
</evidence>
<dbReference type="CDD" id="cd03224">
    <property type="entry name" value="ABC_TM1139_LivF_branched"/>
    <property type="match status" value="1"/>
</dbReference>
<proteinExistence type="inferred from homology"/>
<evidence type="ECO:0000313" key="8">
    <source>
        <dbReference type="Proteomes" id="UP001500305"/>
    </source>
</evidence>
<dbReference type="EMBL" id="BAAATR010000009">
    <property type="protein sequence ID" value="GAA2243606.1"/>
    <property type="molecule type" value="Genomic_DNA"/>
</dbReference>
<dbReference type="PANTHER" id="PTHR43820:SF3">
    <property type="entry name" value="BRANCHED-CHAIN AMINO ACID TRANSPORT SYSTEM,ATP-BINDING PROTEIN"/>
    <property type="match status" value="1"/>
</dbReference>
<dbReference type="GO" id="GO:0005524">
    <property type="term" value="F:ATP binding"/>
    <property type="evidence" value="ECO:0007669"/>
    <property type="project" value="UniProtKB-KW"/>
</dbReference>
<keyword evidence="2" id="KW-0813">Transport</keyword>
<dbReference type="PANTHER" id="PTHR43820">
    <property type="entry name" value="HIGH-AFFINITY BRANCHED-CHAIN AMINO ACID TRANSPORT ATP-BINDING PROTEIN LIVF"/>
    <property type="match status" value="1"/>
</dbReference>
<keyword evidence="5" id="KW-0029">Amino-acid transport</keyword>
<dbReference type="RefSeq" id="WP_344636534.1">
    <property type="nucleotide sequence ID" value="NZ_BAAATR010000009.1"/>
</dbReference>
<evidence type="ECO:0000256" key="2">
    <source>
        <dbReference type="ARBA" id="ARBA00022448"/>
    </source>
</evidence>
<evidence type="ECO:0000313" key="7">
    <source>
        <dbReference type="EMBL" id="GAA2243606.1"/>
    </source>
</evidence>
<accession>A0ABN3DYY2</accession>
<dbReference type="InterPro" id="IPR052156">
    <property type="entry name" value="BCAA_Transport_ATP-bd_LivF"/>
</dbReference>